<sequence length="635" mass="67602">MAGVHVLDRVIGDTWPSFATDAELEAFEAVPYEDRIAASSTYEALKVGAAVNPDEPAILFLPNANPDEEPVRMTHGQFIERVTQVANALHALGVGPTDVVSLLLPLIPQSFYALQGAQAAGIANPVNPFLEPDQIAHILRAAGTKVLIAMGPSEGFDTWDKVMKIRDQLPDLKAILVFEPWGAAPEGTVSFNSAVRAQPGDRLISGRQIRSTDVAAYFHTGGTTGLPQLVPLTHGNLVYQAWGMALMFRTRPGARLFMALPLFHVGGALTHCLQQLSSGGTLVVLSSGGWRNKNAMPKVWKLVDRFRPEVLAAVPTVIGAVLNTPIDGADVSSIRTVTGGGSAIPVAVAEAYKNRFNLQILETYGMTEASSCHTISYADRPVYLGSVGRALPYSRVRVVELDANGKAVKDCPPGEIGVVAMSGPGVFSGYVTGSSDAPFVAPGWVNSGDLGRLDANGYLWITGRAKDLIIRGGHNIDPRGVEEVIYDHPAVQEVALVGEPDAYAGELPVAFVQLKAGAKANPAELKEWTAARTPERAALPVHIYILDRIPLTAVGKVFKPDLRYEAAKRAVLRMIAPVLEGHGCEAEVKVGAHPAFGTLISVRLSGPAEAKDGAVGAVKAKLEPLTVRHDIEWNA</sequence>
<dbReference type="RefSeq" id="WP_099308218.1">
    <property type="nucleotide sequence ID" value="NZ_PDVP01000017.1"/>
</dbReference>
<dbReference type="EMBL" id="PDVP01000017">
    <property type="protein sequence ID" value="PHP65260.1"/>
    <property type="molecule type" value="Genomic_DNA"/>
</dbReference>
<keyword evidence="4" id="KW-1185">Reference proteome</keyword>
<evidence type="ECO:0000313" key="3">
    <source>
        <dbReference type="EMBL" id="PHP65260.1"/>
    </source>
</evidence>
<proteinExistence type="predicted"/>
<evidence type="ECO:0000259" key="2">
    <source>
        <dbReference type="Pfam" id="PF13193"/>
    </source>
</evidence>
<evidence type="ECO:0000313" key="4">
    <source>
        <dbReference type="Proteomes" id="UP000221168"/>
    </source>
</evidence>
<dbReference type="InterPro" id="IPR045851">
    <property type="entry name" value="AMP-bd_C_sf"/>
</dbReference>
<dbReference type="GO" id="GO:0016878">
    <property type="term" value="F:acid-thiol ligase activity"/>
    <property type="evidence" value="ECO:0007669"/>
    <property type="project" value="UniProtKB-ARBA"/>
</dbReference>
<gene>
    <name evidence="3" type="ORF">CSC94_20365</name>
</gene>
<dbReference type="Gene3D" id="3.40.50.12780">
    <property type="entry name" value="N-terminal domain of ligase-like"/>
    <property type="match status" value="1"/>
</dbReference>
<dbReference type="InterPro" id="IPR042099">
    <property type="entry name" value="ANL_N_sf"/>
</dbReference>
<dbReference type="Pfam" id="PF13193">
    <property type="entry name" value="AMP-binding_C"/>
    <property type="match status" value="1"/>
</dbReference>
<dbReference type="PANTHER" id="PTHR43767">
    <property type="entry name" value="LONG-CHAIN-FATTY-ACID--COA LIGASE"/>
    <property type="match status" value="1"/>
</dbReference>
<dbReference type="OrthoDB" id="9803968at2"/>
<dbReference type="SUPFAM" id="SSF56801">
    <property type="entry name" value="Acetyl-CoA synthetase-like"/>
    <property type="match status" value="1"/>
</dbReference>
<dbReference type="Pfam" id="PF00501">
    <property type="entry name" value="AMP-binding"/>
    <property type="match status" value="1"/>
</dbReference>
<dbReference type="InterPro" id="IPR050237">
    <property type="entry name" value="ATP-dep_AMP-bd_enzyme"/>
</dbReference>
<accession>A0A2G1QIH9</accession>
<evidence type="ECO:0000259" key="1">
    <source>
        <dbReference type="Pfam" id="PF00501"/>
    </source>
</evidence>
<dbReference type="InterPro" id="IPR000873">
    <property type="entry name" value="AMP-dep_synth/lig_dom"/>
</dbReference>
<comment type="caution">
    <text evidence="3">The sequence shown here is derived from an EMBL/GenBank/DDBJ whole genome shotgun (WGS) entry which is preliminary data.</text>
</comment>
<reference evidence="3 4" key="1">
    <citation type="submission" date="2017-10" db="EMBL/GenBank/DDBJ databases">
        <title>Sedimentibacterium mangrovi gen. nov., sp. nov., a novel member of family Phyllobacteriacea isolated from mangrove sediment.</title>
        <authorList>
            <person name="Liao H."/>
            <person name="Tian Y."/>
        </authorList>
    </citation>
    <scope>NUCLEOTIDE SEQUENCE [LARGE SCALE GENOMIC DNA]</scope>
    <source>
        <strain evidence="3 4">X9-2-2</strain>
    </source>
</reference>
<organism evidence="3 4">
    <name type="scientific">Zhengella mangrovi</name>
    <dbReference type="NCBI Taxonomy" id="1982044"/>
    <lineage>
        <taxon>Bacteria</taxon>
        <taxon>Pseudomonadati</taxon>
        <taxon>Pseudomonadota</taxon>
        <taxon>Alphaproteobacteria</taxon>
        <taxon>Hyphomicrobiales</taxon>
        <taxon>Notoacmeibacteraceae</taxon>
        <taxon>Zhengella</taxon>
    </lineage>
</organism>
<name>A0A2G1QIH9_9HYPH</name>
<dbReference type="Gene3D" id="3.30.300.30">
    <property type="match status" value="1"/>
</dbReference>
<dbReference type="NCBIfam" id="NF005714">
    <property type="entry name" value="PRK07529.1"/>
    <property type="match status" value="1"/>
</dbReference>
<dbReference type="PANTHER" id="PTHR43767:SF1">
    <property type="entry name" value="NONRIBOSOMAL PEPTIDE SYNTHASE PES1 (EUROFUNG)-RELATED"/>
    <property type="match status" value="1"/>
</dbReference>
<feature type="domain" description="AMP-binding enzyme C-terminal" evidence="2">
    <location>
        <begin position="481"/>
        <end position="556"/>
    </location>
</feature>
<dbReference type="Proteomes" id="UP000221168">
    <property type="component" value="Unassembled WGS sequence"/>
</dbReference>
<dbReference type="AlphaFoldDB" id="A0A2G1QIH9"/>
<protein>
    <submittedName>
        <fullName evidence="3">Acyl-CoA synthetase</fullName>
    </submittedName>
</protein>
<dbReference type="InterPro" id="IPR025110">
    <property type="entry name" value="AMP-bd_C"/>
</dbReference>
<feature type="domain" description="AMP-dependent synthetase/ligase" evidence="1">
    <location>
        <begin position="49"/>
        <end position="430"/>
    </location>
</feature>